<feature type="compositionally biased region" description="Polar residues" evidence="3">
    <location>
        <begin position="435"/>
        <end position="449"/>
    </location>
</feature>
<dbReference type="InterPro" id="IPR011993">
    <property type="entry name" value="PH-like_dom_sf"/>
</dbReference>
<dbReference type="InterPro" id="IPR001849">
    <property type="entry name" value="PH_domain"/>
</dbReference>
<feature type="region of interest" description="Disordered" evidence="3">
    <location>
        <begin position="1"/>
        <end position="24"/>
    </location>
</feature>
<feature type="compositionally biased region" description="Pro residues" evidence="3">
    <location>
        <begin position="226"/>
        <end position="240"/>
    </location>
</feature>
<evidence type="ECO:0000256" key="3">
    <source>
        <dbReference type="SAM" id="MobiDB-lite"/>
    </source>
</evidence>
<dbReference type="Gene3D" id="2.30.29.30">
    <property type="entry name" value="Pleckstrin-homology domain (PH domain)/Phosphotyrosine-binding domain (PTB)"/>
    <property type="match status" value="1"/>
</dbReference>
<comment type="caution">
    <text evidence="5">The sequence shown here is derived from an EMBL/GenBank/DDBJ whole genome shotgun (WGS) entry which is preliminary data.</text>
</comment>
<dbReference type="VEuPathDB" id="FungiDB:LCOR_02050.1"/>
<feature type="region of interest" description="Disordered" evidence="3">
    <location>
        <begin position="51"/>
        <end position="251"/>
    </location>
</feature>
<protein>
    <recommendedName>
        <fullName evidence="4">PH domain-containing protein</fullName>
    </recommendedName>
</protein>
<accession>A0A068RMX8</accession>
<evidence type="ECO:0000313" key="6">
    <source>
        <dbReference type="Proteomes" id="UP000027586"/>
    </source>
</evidence>
<sequence length="864" mass="95063">MADDKSTSNSSKSSSNRQTVQPSELAKAFAPRIEVASLAIRATAQTSLFPDLVSSSPYHLTPLDYRRRPSSAGAGLPTTTTSNATARPSFSSPSLHVTDISSPFTTSSTPQQPQPPHSTTGSGKRVTFSSDIDTIEICGDEEDEDDNLMESPDSDLETQDDSDELFSAGDDDDDDDLLLEEQDDSMEEDMDMNMDDDKDTLDHQAPPDTSTAASSLTTPSSTTDPPSTPSPPPPPPPPEAPTSQDPATHAATTTAAVLRLDPSKIITESRKPQHKGYRILGDEVLTELVKRNNRSSQQRWDRNRPIPSLLHPPLPPSAPTANNLRSVESQIREAILRTKNHKRTQNNDNVLPPFSSSSLAGEFGSSLLDELDRITAHRDGLNNSSMDHLPTRYTERITSKIIYATVNDQSTHDEQQSSTTTETSIPLHEPVWKSLKSSSSPNLAGSRSNTTTGGGGRLYIKVMAAENLDFPIDIAETPYLRCVLSNGVMEYASDYMPMHHTVEFNWDCSIDVKPDSEFTLTLQVSRRPPTTESKSQLRRLFGNHRRPRTDSILRYVNRPDGAIAQTRVSFASIQKQCRRCICTASFALVNGWYQFARSGLLPKQRKDDVPEKAVGKLTSKLFFLPESSSSSSTGSLPDTFEQCEQGLNVQRYSQQCWQTGYMSQLGGDLKYWRRRYYSLRGWRLFSYTDTVHAPRTVIDLSRAISITADNRVVSPTAAIIPDIGSGAENDQLTASSASSSTSSLLMTPPPQQQPQPSLPRGGKALSFVRPSSSISVGSATTASDDDIASCSVKNSFRIHFETGESMDFFCDSALERERWLDVLSVIIGHVPEWPTWMTDEQDDCNTSIQNQPMIHVPPASLFSL</sequence>
<keyword evidence="2" id="KW-0131">Cell cycle</keyword>
<feature type="region of interest" description="Disordered" evidence="3">
    <location>
        <begin position="730"/>
        <end position="762"/>
    </location>
</feature>
<dbReference type="Proteomes" id="UP000027586">
    <property type="component" value="Unassembled WGS sequence"/>
</dbReference>
<feature type="compositionally biased region" description="Acidic residues" evidence="3">
    <location>
        <begin position="138"/>
        <end position="199"/>
    </location>
</feature>
<feature type="compositionally biased region" description="Low complexity" evidence="3">
    <location>
        <begin position="206"/>
        <end position="225"/>
    </location>
</feature>
<keyword evidence="6" id="KW-1185">Reference proteome</keyword>
<feature type="compositionally biased region" description="Low complexity" evidence="3">
    <location>
        <begin position="101"/>
        <end position="111"/>
    </location>
</feature>
<feature type="domain" description="PH" evidence="4">
    <location>
        <begin position="655"/>
        <end position="828"/>
    </location>
</feature>
<gene>
    <name evidence="5" type="ORF">LCOR_02050.1</name>
</gene>
<evidence type="ECO:0000259" key="4">
    <source>
        <dbReference type="PROSITE" id="PS50003"/>
    </source>
</evidence>
<feature type="compositionally biased region" description="Low complexity" evidence="3">
    <location>
        <begin position="241"/>
        <end position="251"/>
    </location>
</feature>
<dbReference type="GO" id="GO:0005525">
    <property type="term" value="F:GTP binding"/>
    <property type="evidence" value="ECO:0007669"/>
    <property type="project" value="TreeGrafter"/>
</dbReference>
<dbReference type="PROSITE" id="PS50003">
    <property type="entry name" value="PH_DOMAIN"/>
    <property type="match status" value="1"/>
</dbReference>
<dbReference type="SUPFAM" id="SSF50729">
    <property type="entry name" value="PH domain-like"/>
    <property type="match status" value="1"/>
</dbReference>
<feature type="compositionally biased region" description="Low complexity" evidence="3">
    <location>
        <begin position="7"/>
        <end position="16"/>
    </location>
</feature>
<dbReference type="InterPro" id="IPR052007">
    <property type="entry name" value="Bud4"/>
</dbReference>
<keyword evidence="1" id="KW-0132">Cell division</keyword>
<feature type="compositionally biased region" description="Pro residues" evidence="3">
    <location>
        <begin position="747"/>
        <end position="757"/>
    </location>
</feature>
<dbReference type="GO" id="GO:0051301">
    <property type="term" value="P:cell division"/>
    <property type="evidence" value="ECO:0007669"/>
    <property type="project" value="UniProtKB-KW"/>
</dbReference>
<dbReference type="STRING" id="1263082.A0A068RMX8"/>
<dbReference type="PANTHER" id="PTHR36100:SF1">
    <property type="entry name" value="BUD SITE SELECTION PROTEIN 4"/>
    <property type="match status" value="1"/>
</dbReference>
<feature type="region of interest" description="Disordered" evidence="3">
    <location>
        <begin position="408"/>
        <end position="451"/>
    </location>
</feature>
<dbReference type="SMART" id="SM00233">
    <property type="entry name" value="PH"/>
    <property type="match status" value="1"/>
</dbReference>
<name>A0A068RMX8_9FUNG</name>
<feature type="compositionally biased region" description="Low complexity" evidence="3">
    <location>
        <begin position="732"/>
        <end position="745"/>
    </location>
</feature>
<evidence type="ECO:0000256" key="2">
    <source>
        <dbReference type="ARBA" id="ARBA00023306"/>
    </source>
</evidence>
<feature type="region of interest" description="Disordered" evidence="3">
    <location>
        <begin position="292"/>
        <end position="322"/>
    </location>
</feature>
<dbReference type="OrthoDB" id="2123378at2759"/>
<organism evidence="5 6">
    <name type="scientific">Lichtheimia corymbifera JMRC:FSU:9682</name>
    <dbReference type="NCBI Taxonomy" id="1263082"/>
    <lineage>
        <taxon>Eukaryota</taxon>
        <taxon>Fungi</taxon>
        <taxon>Fungi incertae sedis</taxon>
        <taxon>Mucoromycota</taxon>
        <taxon>Mucoromycotina</taxon>
        <taxon>Mucoromycetes</taxon>
        <taxon>Mucorales</taxon>
        <taxon>Lichtheimiaceae</taxon>
        <taxon>Lichtheimia</taxon>
    </lineage>
</organism>
<reference evidence="5" key="1">
    <citation type="submission" date="2013-08" db="EMBL/GenBank/DDBJ databases">
        <title>Gene expansion shapes genome architecture in the human pathogen Lichtheimia corymbifera: an evolutionary genomics analysis in the ancient terrestrial Mucorales (Mucoromycotina).</title>
        <authorList>
            <person name="Schwartze V.U."/>
            <person name="Winter S."/>
            <person name="Shelest E."/>
            <person name="Marcet-Houben M."/>
            <person name="Horn F."/>
            <person name="Wehner S."/>
            <person name="Hoffmann K."/>
            <person name="Riege K."/>
            <person name="Sammeth M."/>
            <person name="Nowrousian M."/>
            <person name="Valiante V."/>
            <person name="Linde J."/>
            <person name="Jacobsen I.D."/>
            <person name="Marz M."/>
            <person name="Brakhage A.A."/>
            <person name="Gabaldon T."/>
            <person name="Bocker S."/>
            <person name="Voigt K."/>
        </authorList>
    </citation>
    <scope>NUCLEOTIDE SEQUENCE [LARGE SCALE GENOMIC DNA]</scope>
    <source>
        <strain evidence="5">FSU 9682</strain>
    </source>
</reference>
<dbReference type="AlphaFoldDB" id="A0A068RMX8"/>
<evidence type="ECO:0000313" key="5">
    <source>
        <dbReference type="EMBL" id="CDH50336.1"/>
    </source>
</evidence>
<dbReference type="PANTHER" id="PTHR36100">
    <property type="entry name" value="BUD SITE SELECTION PROTEIN 4"/>
    <property type="match status" value="1"/>
</dbReference>
<feature type="compositionally biased region" description="Polar residues" evidence="3">
    <location>
        <begin position="77"/>
        <end position="95"/>
    </location>
</feature>
<proteinExistence type="predicted"/>
<dbReference type="EMBL" id="CBTN010000006">
    <property type="protein sequence ID" value="CDH50336.1"/>
    <property type="molecule type" value="Genomic_DNA"/>
</dbReference>
<evidence type="ECO:0000256" key="1">
    <source>
        <dbReference type="ARBA" id="ARBA00022618"/>
    </source>
</evidence>